<protein>
    <recommendedName>
        <fullName evidence="2">pyridoxal kinase</fullName>
        <ecNumber evidence="2">2.7.1.35</ecNumber>
    </recommendedName>
</protein>
<keyword evidence="9" id="KW-1185">Reference proteome</keyword>
<dbReference type="Pfam" id="PF08543">
    <property type="entry name" value="Phos_pyr_kin"/>
    <property type="match status" value="1"/>
</dbReference>
<dbReference type="GO" id="GO:0005829">
    <property type="term" value="C:cytosol"/>
    <property type="evidence" value="ECO:0007669"/>
    <property type="project" value="TreeGrafter"/>
</dbReference>
<dbReference type="OrthoDB" id="2104723at2759"/>
<dbReference type="EMBL" id="KL198019">
    <property type="protein sequence ID" value="KDQ19628.1"/>
    <property type="molecule type" value="Genomic_DNA"/>
</dbReference>
<dbReference type="InterPro" id="IPR029056">
    <property type="entry name" value="Ribokinase-like"/>
</dbReference>
<dbReference type="HOGENOM" id="CLU_046496_1_0_1"/>
<evidence type="ECO:0000256" key="4">
    <source>
        <dbReference type="ARBA" id="ARBA00022741"/>
    </source>
</evidence>
<accession>A0A067MV51</accession>
<keyword evidence="3" id="KW-0808">Transferase</keyword>
<dbReference type="PANTHER" id="PTHR10534:SF2">
    <property type="entry name" value="PYRIDOXAL KINASE"/>
    <property type="match status" value="1"/>
</dbReference>
<dbReference type="FunCoup" id="A0A067MV51">
    <property type="interactions" value="418"/>
</dbReference>
<dbReference type="GO" id="GO:0008478">
    <property type="term" value="F:pyridoxal kinase activity"/>
    <property type="evidence" value="ECO:0007669"/>
    <property type="project" value="UniProtKB-EC"/>
</dbReference>
<evidence type="ECO:0000313" key="9">
    <source>
        <dbReference type="Proteomes" id="UP000027195"/>
    </source>
</evidence>
<evidence type="ECO:0000256" key="1">
    <source>
        <dbReference type="ARBA" id="ARBA00008805"/>
    </source>
</evidence>
<name>A0A067MV51_BOTB1</name>
<dbReference type="CDD" id="cd01173">
    <property type="entry name" value="pyridoxal_pyridoxamine_kinase"/>
    <property type="match status" value="1"/>
</dbReference>
<organism evidence="8 9">
    <name type="scientific">Botryobasidium botryosum (strain FD-172 SS1)</name>
    <dbReference type="NCBI Taxonomy" id="930990"/>
    <lineage>
        <taxon>Eukaryota</taxon>
        <taxon>Fungi</taxon>
        <taxon>Dikarya</taxon>
        <taxon>Basidiomycota</taxon>
        <taxon>Agaricomycotina</taxon>
        <taxon>Agaricomycetes</taxon>
        <taxon>Cantharellales</taxon>
        <taxon>Botryobasidiaceae</taxon>
        <taxon>Botryobasidium</taxon>
    </lineage>
</organism>
<dbReference type="Proteomes" id="UP000027195">
    <property type="component" value="Unassembled WGS sequence"/>
</dbReference>
<proteinExistence type="inferred from homology"/>
<dbReference type="SUPFAM" id="SSF53613">
    <property type="entry name" value="Ribokinase-like"/>
    <property type="match status" value="1"/>
</dbReference>
<dbReference type="InParanoid" id="A0A067MV51"/>
<dbReference type="InterPro" id="IPR004625">
    <property type="entry name" value="PyrdxlKinase"/>
</dbReference>
<feature type="domain" description="Pyridoxamine kinase/Phosphomethylpyrimidine kinase" evidence="7">
    <location>
        <begin position="100"/>
        <end position="193"/>
    </location>
</feature>
<dbReference type="EC" id="2.7.1.35" evidence="2"/>
<dbReference type="PANTHER" id="PTHR10534">
    <property type="entry name" value="PYRIDOXAL KINASE"/>
    <property type="match status" value="1"/>
</dbReference>
<keyword evidence="6" id="KW-0067">ATP-binding</keyword>
<gene>
    <name evidence="8" type="ORF">BOTBODRAFT_102651</name>
</gene>
<comment type="similarity">
    <text evidence="1">Belongs to the pyridoxine kinase family.</text>
</comment>
<dbReference type="STRING" id="930990.A0A067MV51"/>
<dbReference type="NCBIfam" id="TIGR00687">
    <property type="entry name" value="pyridox_kin"/>
    <property type="match status" value="1"/>
</dbReference>
<dbReference type="InterPro" id="IPR013749">
    <property type="entry name" value="PM/HMP-P_kinase-1"/>
</dbReference>
<keyword evidence="5" id="KW-0418">Kinase</keyword>
<sequence length="377" mass="41356">MTRDLDLSPPKRVLTIQSHVVNGYVGNRASTFPLQVLGWDVDVVNTVQYSNHAGYQRFGGVKTQPKDLVAIFEGLKNNSLLGHDRLLTGFVPDPESLGEVATVAQNMRSQNPDLIYLLDPVLGDDGKLYVSPDNLPIYRDRLFPIATIITPNWFEAELLTGVSITSVTTLRVALRILHEEHHIPNVVISSLKIHDSFIASLPADIRPDGQPEDEMYSSKSLLCLCSASSPSPVSGEPSLAPQSVVHALTVPSIKGYFSGVGDIFSALVLAHFPSSSTPAATSTASPITHPLAYATSRALSTTHTLIYATRAYALTLGTTEHPDTDTEADDKDPERRVKRMRARELRIIQGVDAIKSCGYHRDMVLWDGFWKEGREDM</sequence>
<evidence type="ECO:0000259" key="7">
    <source>
        <dbReference type="Pfam" id="PF08543"/>
    </source>
</evidence>
<evidence type="ECO:0000256" key="5">
    <source>
        <dbReference type="ARBA" id="ARBA00022777"/>
    </source>
</evidence>
<evidence type="ECO:0000256" key="3">
    <source>
        <dbReference type="ARBA" id="ARBA00022679"/>
    </source>
</evidence>
<dbReference type="Gene3D" id="3.40.1190.20">
    <property type="match status" value="1"/>
</dbReference>
<evidence type="ECO:0000313" key="8">
    <source>
        <dbReference type="EMBL" id="KDQ19628.1"/>
    </source>
</evidence>
<dbReference type="AlphaFoldDB" id="A0A067MV51"/>
<evidence type="ECO:0000256" key="2">
    <source>
        <dbReference type="ARBA" id="ARBA00012104"/>
    </source>
</evidence>
<reference evidence="9" key="1">
    <citation type="journal article" date="2014" name="Proc. Natl. Acad. Sci. U.S.A.">
        <title>Extensive sampling of basidiomycete genomes demonstrates inadequacy of the white-rot/brown-rot paradigm for wood decay fungi.</title>
        <authorList>
            <person name="Riley R."/>
            <person name="Salamov A.A."/>
            <person name="Brown D.W."/>
            <person name="Nagy L.G."/>
            <person name="Floudas D."/>
            <person name="Held B.W."/>
            <person name="Levasseur A."/>
            <person name="Lombard V."/>
            <person name="Morin E."/>
            <person name="Otillar R."/>
            <person name="Lindquist E.A."/>
            <person name="Sun H."/>
            <person name="LaButti K.M."/>
            <person name="Schmutz J."/>
            <person name="Jabbour D."/>
            <person name="Luo H."/>
            <person name="Baker S.E."/>
            <person name="Pisabarro A.G."/>
            <person name="Walton J.D."/>
            <person name="Blanchette R.A."/>
            <person name="Henrissat B."/>
            <person name="Martin F."/>
            <person name="Cullen D."/>
            <person name="Hibbett D.S."/>
            <person name="Grigoriev I.V."/>
        </authorList>
    </citation>
    <scope>NUCLEOTIDE SEQUENCE [LARGE SCALE GENOMIC DNA]</scope>
    <source>
        <strain evidence="9">FD-172 SS1</strain>
    </source>
</reference>
<dbReference type="GO" id="GO:0009443">
    <property type="term" value="P:pyridoxal 5'-phosphate salvage"/>
    <property type="evidence" value="ECO:0007669"/>
    <property type="project" value="InterPro"/>
</dbReference>
<dbReference type="GO" id="GO:0005524">
    <property type="term" value="F:ATP binding"/>
    <property type="evidence" value="ECO:0007669"/>
    <property type="project" value="UniProtKB-KW"/>
</dbReference>
<keyword evidence="4" id="KW-0547">Nucleotide-binding</keyword>
<evidence type="ECO:0000256" key="6">
    <source>
        <dbReference type="ARBA" id="ARBA00022840"/>
    </source>
</evidence>